<protein>
    <submittedName>
        <fullName evidence="4">FecR domain-containing protein</fullName>
    </submittedName>
</protein>
<dbReference type="PANTHER" id="PTHR30273">
    <property type="entry name" value="PERIPLASMIC SIGNAL SENSOR AND SIGMA FACTOR ACTIVATOR FECR-RELATED"/>
    <property type="match status" value="1"/>
</dbReference>
<evidence type="ECO:0000313" key="5">
    <source>
        <dbReference type="Proteomes" id="UP000662957"/>
    </source>
</evidence>
<dbReference type="Pfam" id="PF16220">
    <property type="entry name" value="DUF4880"/>
    <property type="match status" value="1"/>
</dbReference>
<evidence type="ECO:0000259" key="3">
    <source>
        <dbReference type="Pfam" id="PF16220"/>
    </source>
</evidence>
<keyword evidence="1" id="KW-0472">Membrane</keyword>
<dbReference type="Gene3D" id="2.60.120.1440">
    <property type="match status" value="1"/>
</dbReference>
<reference evidence="4 5" key="1">
    <citation type="submission" date="2021-02" db="EMBL/GenBank/DDBJ databases">
        <title>Brevundimonas sp. CS1 genome sequence.</title>
        <authorList>
            <person name="Lee K."/>
            <person name="Choi Y.-J."/>
            <person name="Son H.-R."/>
        </authorList>
    </citation>
    <scope>NUCLEOTIDE SEQUENCE [LARGE SCALE GENOMIC DNA]</scope>
    <source>
        <strain evidence="4 5">CS1</strain>
    </source>
</reference>
<organism evidence="4 5">
    <name type="scientific">Brevundimonas fontaquae</name>
    <dbReference type="NCBI Taxonomy" id="2813778"/>
    <lineage>
        <taxon>Bacteria</taxon>
        <taxon>Pseudomonadati</taxon>
        <taxon>Pseudomonadota</taxon>
        <taxon>Alphaproteobacteria</taxon>
        <taxon>Caulobacterales</taxon>
        <taxon>Caulobacteraceae</taxon>
        <taxon>Brevundimonas</taxon>
    </lineage>
</organism>
<evidence type="ECO:0000259" key="2">
    <source>
        <dbReference type="Pfam" id="PF04773"/>
    </source>
</evidence>
<dbReference type="InterPro" id="IPR012373">
    <property type="entry name" value="Ferrdict_sens_TM"/>
</dbReference>
<dbReference type="Proteomes" id="UP000662957">
    <property type="component" value="Chromosome"/>
</dbReference>
<dbReference type="EMBL" id="CP070968">
    <property type="protein sequence ID" value="QSF55194.1"/>
    <property type="molecule type" value="Genomic_DNA"/>
</dbReference>
<dbReference type="PANTHER" id="PTHR30273:SF2">
    <property type="entry name" value="PROTEIN FECR"/>
    <property type="match status" value="1"/>
</dbReference>
<keyword evidence="5" id="KW-1185">Reference proteome</keyword>
<keyword evidence="1" id="KW-1133">Transmembrane helix</keyword>
<keyword evidence="1" id="KW-0812">Transmembrane</keyword>
<feature type="domain" description="FecR protein" evidence="2">
    <location>
        <begin position="116"/>
        <end position="207"/>
    </location>
</feature>
<feature type="transmembrane region" description="Helical" evidence="1">
    <location>
        <begin position="90"/>
        <end position="111"/>
    </location>
</feature>
<dbReference type="Pfam" id="PF04773">
    <property type="entry name" value="FecR"/>
    <property type="match status" value="1"/>
</dbReference>
<name>A0ABX7LTU9_9CAUL</name>
<evidence type="ECO:0000256" key="1">
    <source>
        <dbReference type="SAM" id="Phobius"/>
    </source>
</evidence>
<dbReference type="InterPro" id="IPR006860">
    <property type="entry name" value="FecR"/>
</dbReference>
<dbReference type="PIRSF" id="PIRSF018266">
    <property type="entry name" value="FecR"/>
    <property type="match status" value="1"/>
</dbReference>
<feature type="domain" description="FecR N-terminal" evidence="3">
    <location>
        <begin position="13"/>
        <end position="54"/>
    </location>
</feature>
<dbReference type="RefSeq" id="WP_205682573.1">
    <property type="nucleotide sequence ID" value="NZ_CP070968.1"/>
</dbReference>
<proteinExistence type="predicted"/>
<evidence type="ECO:0000313" key="4">
    <source>
        <dbReference type="EMBL" id="QSF55194.1"/>
    </source>
</evidence>
<gene>
    <name evidence="4" type="ORF">JX001_05160</name>
</gene>
<dbReference type="InterPro" id="IPR032623">
    <property type="entry name" value="FecR_N"/>
</dbReference>
<accession>A0ABX7LTU9</accession>
<sequence length="327" mass="35194">MSDPQSAVGAADREAAEWHVRLGERPVSADTLHAFKTWRETAGNAEAYRKVEALWRTTGSLSSDPDIQALTQATLRASKPRARRAESQRLIPAALALVPAAAIAVALLFWLPNRGVYETEVGGRRTVALDDGTRVQLDTDTRLRVRFASGERRIVLEQGQALFTVAHDAARPFRVEAGGTQVTALGTVFDVRREAVGAQVTLVQGAVAVTDARTAAGQWRLAPGQQVRTVRPDATPVMVDPAVETSWSEGRLVFRDTPLGEAIAEVNRYLPDKIVLADRRISAVPVNGVFATGDREAFVAAVADLFDLTAQAEADGRVRLTARSVGG</sequence>